<dbReference type="InterPro" id="IPR041991">
    <property type="entry name" value="Ribosomal_eL27_KOW"/>
</dbReference>
<feature type="non-terminal residue" evidence="4">
    <location>
        <position position="1"/>
    </location>
</feature>
<dbReference type="GO" id="GO:0006412">
    <property type="term" value="P:translation"/>
    <property type="evidence" value="ECO:0007669"/>
    <property type="project" value="InterPro"/>
</dbReference>
<dbReference type="GO" id="GO:1990904">
    <property type="term" value="C:ribonucleoprotein complex"/>
    <property type="evidence" value="ECO:0007669"/>
    <property type="project" value="UniProtKB-KW"/>
</dbReference>
<evidence type="ECO:0000256" key="2">
    <source>
        <dbReference type="ARBA" id="ARBA00022980"/>
    </source>
</evidence>
<evidence type="ECO:0000313" key="4">
    <source>
        <dbReference type="EMBL" id="KAG5463641.1"/>
    </source>
</evidence>
<dbReference type="EMBL" id="JAEFCI010000309">
    <property type="protein sequence ID" value="KAG5463641.1"/>
    <property type="molecule type" value="Genomic_DNA"/>
</dbReference>
<evidence type="ECO:0000256" key="1">
    <source>
        <dbReference type="ARBA" id="ARBA00009124"/>
    </source>
</evidence>
<dbReference type="FunFam" id="2.30.30.770:FF:000001">
    <property type="entry name" value="60S ribosomal protein L27"/>
    <property type="match status" value="1"/>
</dbReference>
<dbReference type="Proteomes" id="UP000673691">
    <property type="component" value="Unassembled WGS sequence"/>
</dbReference>
<dbReference type="Pfam" id="PF01777">
    <property type="entry name" value="Ribosomal_L27e"/>
    <property type="match status" value="1"/>
</dbReference>
<comment type="caution">
    <text evidence="4">The sequence shown here is derived from an EMBL/GenBank/DDBJ whole genome shotgun (WGS) entry which is preliminary data.</text>
</comment>
<dbReference type="Gene3D" id="2.30.30.770">
    <property type="match status" value="1"/>
</dbReference>
<organism evidence="4 5">
    <name type="scientific">Olpidium bornovanus</name>
    <dbReference type="NCBI Taxonomy" id="278681"/>
    <lineage>
        <taxon>Eukaryota</taxon>
        <taxon>Fungi</taxon>
        <taxon>Fungi incertae sedis</taxon>
        <taxon>Olpidiomycota</taxon>
        <taxon>Olpidiomycotina</taxon>
        <taxon>Olpidiomycetes</taxon>
        <taxon>Olpidiales</taxon>
        <taxon>Olpidiaceae</taxon>
        <taxon>Olpidium</taxon>
    </lineage>
</organism>
<keyword evidence="5" id="KW-1185">Reference proteome</keyword>
<proteinExistence type="inferred from homology"/>
<dbReference type="OrthoDB" id="2365484at2759"/>
<dbReference type="PANTHER" id="PTHR10497">
    <property type="entry name" value="60S RIBOSOMAL PROTEIN L27"/>
    <property type="match status" value="1"/>
</dbReference>
<evidence type="ECO:0000256" key="3">
    <source>
        <dbReference type="ARBA" id="ARBA00023274"/>
    </source>
</evidence>
<dbReference type="AlphaFoldDB" id="A0A8H8DME1"/>
<sequence>RARAHSGRPEIVNYIFRGASEIKHSQPPPITGSYAVRTSSRRGPLGRGGAGAALIIPAPATPSPIHVSLVRCRSARRGGMGQRLVSRAKQNSCAVRFDAPFQVVVVLQGRYAGKKAVVLKNYDEGTKERKYGHALVAGIERYPLPITRRMGKKKAARRSRIKPFIKAVNYNHVMPTRYGIEVDKLKQAVTPEIFNEPTQRVAARKAIKRLFEERYTSGQNSWFFEKLRF</sequence>
<dbReference type="GO" id="GO:0003735">
    <property type="term" value="F:structural constituent of ribosome"/>
    <property type="evidence" value="ECO:0007669"/>
    <property type="project" value="InterPro"/>
</dbReference>
<comment type="similarity">
    <text evidence="1">Belongs to the eukaryotic ribosomal protein eL27 family.</text>
</comment>
<evidence type="ECO:0000313" key="5">
    <source>
        <dbReference type="Proteomes" id="UP000673691"/>
    </source>
</evidence>
<dbReference type="InterPro" id="IPR001141">
    <property type="entry name" value="Ribosomal_eL27"/>
</dbReference>
<accession>A0A8H8DME1</accession>
<keyword evidence="2" id="KW-0689">Ribosomal protein</keyword>
<gene>
    <name evidence="4" type="ORF">BJ554DRAFT_5775</name>
</gene>
<keyword evidence="3" id="KW-0687">Ribonucleoprotein</keyword>
<dbReference type="CDD" id="cd06090">
    <property type="entry name" value="KOW_RPL27"/>
    <property type="match status" value="1"/>
</dbReference>
<name>A0A8H8DME1_9FUNG</name>
<dbReference type="InterPro" id="IPR038655">
    <property type="entry name" value="Ribosomal_eL27_sf"/>
</dbReference>
<protein>
    <submittedName>
        <fullName evidence="4">Ribosomal L27e protein family-domain-containing protein</fullName>
    </submittedName>
</protein>
<reference evidence="4 5" key="1">
    <citation type="journal article" name="Sci. Rep.">
        <title>Genome-scale phylogenetic analyses confirm Olpidium as the closest living zoosporic fungus to the non-flagellated, terrestrial fungi.</title>
        <authorList>
            <person name="Chang Y."/>
            <person name="Rochon D."/>
            <person name="Sekimoto S."/>
            <person name="Wang Y."/>
            <person name="Chovatia M."/>
            <person name="Sandor L."/>
            <person name="Salamov A."/>
            <person name="Grigoriev I.V."/>
            <person name="Stajich J.E."/>
            <person name="Spatafora J.W."/>
        </authorList>
    </citation>
    <scope>NUCLEOTIDE SEQUENCE [LARGE SCALE GENOMIC DNA]</scope>
    <source>
        <strain evidence="4">S191</strain>
    </source>
</reference>
<dbReference type="SUPFAM" id="SSF50104">
    <property type="entry name" value="Translation proteins SH3-like domain"/>
    <property type="match status" value="1"/>
</dbReference>
<dbReference type="InterPro" id="IPR008991">
    <property type="entry name" value="Translation_prot_SH3-like_sf"/>
</dbReference>
<dbReference type="GO" id="GO:0005840">
    <property type="term" value="C:ribosome"/>
    <property type="evidence" value="ECO:0007669"/>
    <property type="project" value="UniProtKB-KW"/>
</dbReference>